<dbReference type="GO" id="GO:0019005">
    <property type="term" value="C:SCF ubiquitin ligase complex"/>
    <property type="evidence" value="ECO:0007669"/>
    <property type="project" value="TreeGrafter"/>
</dbReference>
<dbReference type="PANTHER" id="PTHR16008">
    <property type="entry name" value="F-BOX ONLY PROTEIN 4"/>
    <property type="match status" value="1"/>
</dbReference>
<evidence type="ECO:0000313" key="2">
    <source>
        <dbReference type="EnsemblMetazoa" id="G6981.13:cds"/>
    </source>
</evidence>
<name>A0A8W8NHH2_MAGGI</name>
<sequence length="106" mass="11995">MSNQNGFVHHHKTKSEVSVTEDDSAINKKLPKELLLRIFSFLDVVSLCRCARVSKYWNVLALDGSNWQRVDLFEFQRDVVGPVVENISKRCGGFLKSLSLLGCVIL</sequence>
<protein>
    <recommendedName>
        <fullName evidence="1">F-box domain-containing protein</fullName>
    </recommendedName>
</protein>
<dbReference type="PROSITE" id="PS50181">
    <property type="entry name" value="FBOX"/>
    <property type="match status" value="1"/>
</dbReference>
<dbReference type="Gene3D" id="1.20.1280.50">
    <property type="match status" value="1"/>
</dbReference>
<dbReference type="CDD" id="cd22115">
    <property type="entry name" value="F-box_FBXL2-like"/>
    <property type="match status" value="1"/>
</dbReference>
<dbReference type="InterPro" id="IPR001810">
    <property type="entry name" value="F-box_dom"/>
</dbReference>
<organism evidence="2 3">
    <name type="scientific">Magallana gigas</name>
    <name type="common">Pacific oyster</name>
    <name type="synonym">Crassostrea gigas</name>
    <dbReference type="NCBI Taxonomy" id="29159"/>
    <lineage>
        <taxon>Eukaryota</taxon>
        <taxon>Metazoa</taxon>
        <taxon>Spiralia</taxon>
        <taxon>Lophotrochozoa</taxon>
        <taxon>Mollusca</taxon>
        <taxon>Bivalvia</taxon>
        <taxon>Autobranchia</taxon>
        <taxon>Pteriomorphia</taxon>
        <taxon>Ostreida</taxon>
        <taxon>Ostreoidea</taxon>
        <taxon>Ostreidae</taxon>
        <taxon>Magallana</taxon>
    </lineage>
</organism>
<dbReference type="SMART" id="SM00256">
    <property type="entry name" value="FBOX"/>
    <property type="match status" value="1"/>
</dbReference>
<dbReference type="InterPro" id="IPR039588">
    <property type="entry name" value="FBXO4"/>
</dbReference>
<evidence type="ECO:0000313" key="3">
    <source>
        <dbReference type="Proteomes" id="UP000005408"/>
    </source>
</evidence>
<proteinExistence type="predicted"/>
<dbReference type="SUPFAM" id="SSF81383">
    <property type="entry name" value="F-box domain"/>
    <property type="match status" value="1"/>
</dbReference>
<feature type="domain" description="F-box" evidence="1">
    <location>
        <begin position="24"/>
        <end position="70"/>
    </location>
</feature>
<keyword evidence="3" id="KW-1185">Reference proteome</keyword>
<dbReference type="Pfam" id="PF12937">
    <property type="entry name" value="F-box-like"/>
    <property type="match status" value="1"/>
</dbReference>
<evidence type="ECO:0000259" key="1">
    <source>
        <dbReference type="PROSITE" id="PS50181"/>
    </source>
</evidence>
<reference evidence="2" key="1">
    <citation type="submission" date="2022-08" db="UniProtKB">
        <authorList>
            <consortium name="EnsemblMetazoa"/>
        </authorList>
    </citation>
    <scope>IDENTIFICATION</scope>
    <source>
        <strain evidence="2">05x7-T-G4-1.051#20</strain>
    </source>
</reference>
<dbReference type="GO" id="GO:0031146">
    <property type="term" value="P:SCF-dependent proteasomal ubiquitin-dependent protein catabolic process"/>
    <property type="evidence" value="ECO:0007669"/>
    <property type="project" value="InterPro"/>
</dbReference>
<dbReference type="PANTHER" id="PTHR16008:SF6">
    <property type="entry name" value="SI:DKEY-12E7.1"/>
    <property type="match status" value="1"/>
</dbReference>
<dbReference type="FunFam" id="1.20.1280.50:FF:000013">
    <property type="entry name" value="F-box/LRR-repeat protein 20 isoform X1"/>
    <property type="match status" value="1"/>
</dbReference>
<dbReference type="AlphaFoldDB" id="A0A8W8NHH2"/>
<accession>A0A8W8NHH2</accession>
<dbReference type="GO" id="GO:0000209">
    <property type="term" value="P:protein polyubiquitination"/>
    <property type="evidence" value="ECO:0007669"/>
    <property type="project" value="TreeGrafter"/>
</dbReference>
<dbReference type="InterPro" id="IPR036047">
    <property type="entry name" value="F-box-like_dom_sf"/>
</dbReference>
<dbReference type="Proteomes" id="UP000005408">
    <property type="component" value="Unassembled WGS sequence"/>
</dbReference>
<dbReference type="EnsemblMetazoa" id="G6981.13">
    <property type="protein sequence ID" value="G6981.13:cds"/>
    <property type="gene ID" value="G6981"/>
</dbReference>